<dbReference type="STRING" id="1365484.W6QD22"/>
<dbReference type="InterPro" id="IPR056021">
    <property type="entry name" value="DUF7600"/>
</dbReference>
<evidence type="ECO:0000313" key="3">
    <source>
        <dbReference type="Proteomes" id="UP000030686"/>
    </source>
</evidence>
<dbReference type="PROSITE" id="PS50181">
    <property type="entry name" value="FBOX"/>
    <property type="match status" value="1"/>
</dbReference>
<evidence type="ECO:0000259" key="1">
    <source>
        <dbReference type="PROSITE" id="PS50181"/>
    </source>
</evidence>
<reference evidence="2" key="1">
    <citation type="journal article" date="2014" name="Nat. Commun.">
        <title>Multiple recent horizontal transfers of a large genomic region in cheese making fungi.</title>
        <authorList>
            <person name="Cheeseman K."/>
            <person name="Ropars J."/>
            <person name="Renault P."/>
            <person name="Dupont J."/>
            <person name="Gouzy J."/>
            <person name="Branca A."/>
            <person name="Abraham A.L."/>
            <person name="Ceppi M."/>
            <person name="Conseiller E."/>
            <person name="Debuchy R."/>
            <person name="Malagnac F."/>
            <person name="Goarin A."/>
            <person name="Silar P."/>
            <person name="Lacoste S."/>
            <person name="Sallet E."/>
            <person name="Bensimon A."/>
            <person name="Giraud T."/>
            <person name="Brygoo Y."/>
        </authorList>
    </citation>
    <scope>NUCLEOTIDE SEQUENCE [LARGE SCALE GENOMIC DNA]</scope>
    <source>
        <strain evidence="2">FM164</strain>
    </source>
</reference>
<keyword evidence="3" id="KW-1185">Reference proteome</keyword>
<organism evidence="2 3">
    <name type="scientific">Penicillium roqueforti (strain FM164)</name>
    <dbReference type="NCBI Taxonomy" id="1365484"/>
    <lineage>
        <taxon>Eukaryota</taxon>
        <taxon>Fungi</taxon>
        <taxon>Dikarya</taxon>
        <taxon>Ascomycota</taxon>
        <taxon>Pezizomycotina</taxon>
        <taxon>Eurotiomycetes</taxon>
        <taxon>Eurotiomycetidae</taxon>
        <taxon>Eurotiales</taxon>
        <taxon>Aspergillaceae</taxon>
        <taxon>Penicillium</taxon>
    </lineage>
</organism>
<feature type="domain" description="F-box" evidence="1">
    <location>
        <begin position="129"/>
        <end position="175"/>
    </location>
</feature>
<sequence length="435" mass="50010">MRKERLYSYWDREPPCASCGTGSDEVQDEIPEWFKDWKDDLSKSCVFHIGCWRLLIQHFNNGVVPLDKLAKVVKEAPWPQYRAYHVIPDTGTPSSRCFRYIGFRAESKTFPKAENMECEHPLKDESQVNDCFRLLPLEIRFEIAYLLPTPEYLSLRLASKAMVHIFENQEFWKTRFFIHRERGYLNYLLEEGCGDWRLMYRCTSRLKRLARTLRFRRLQWLHNEWIKDRCMMIGAPISTSPENTAQFDGLVWERAAGKVQCDRPYKSEITPPSSLGNDICQRCRGVHNLLPPQMVTISSELVEIAVSVLAEDEHSFITGLNLVYGESSPSISLGYQIPQKQIKIDLRGQPLKGFEVLAGEGGIQAIRPIFDQKHGISRSMIGKPNATCKSVLLNPDGEIKAFAGYFDGPIKCHGLLPIATNTKRLFEPIIRSTFL</sequence>
<gene>
    <name evidence="2" type="ORF">PROQFM164_S02g002240</name>
</gene>
<dbReference type="AlphaFoldDB" id="W6QD22"/>
<dbReference type="SUPFAM" id="SSF81383">
    <property type="entry name" value="F-box domain"/>
    <property type="match status" value="1"/>
</dbReference>
<dbReference type="InterPro" id="IPR001810">
    <property type="entry name" value="F-box_dom"/>
</dbReference>
<name>W6QD22_PENRF</name>
<dbReference type="InterPro" id="IPR036047">
    <property type="entry name" value="F-box-like_dom_sf"/>
</dbReference>
<dbReference type="OrthoDB" id="5273847at2759"/>
<evidence type="ECO:0000313" key="2">
    <source>
        <dbReference type="EMBL" id="CDM32089.1"/>
    </source>
</evidence>
<proteinExistence type="predicted"/>
<protein>
    <submittedName>
        <fullName evidence="2">F-box domain, cyclin-like</fullName>
    </submittedName>
</protein>
<accession>W6QD22</accession>
<dbReference type="Pfam" id="PF24539">
    <property type="entry name" value="DUF7600"/>
    <property type="match status" value="1"/>
</dbReference>
<dbReference type="EMBL" id="HG792016">
    <property type="protein sequence ID" value="CDM32089.1"/>
    <property type="molecule type" value="Genomic_DNA"/>
</dbReference>
<dbReference type="Proteomes" id="UP000030686">
    <property type="component" value="Unassembled WGS sequence"/>
</dbReference>
<dbReference type="OMA" id="FWKTRFF"/>